<evidence type="ECO:0000313" key="1">
    <source>
        <dbReference type="EMBL" id="CAG8465804.1"/>
    </source>
</evidence>
<dbReference type="Proteomes" id="UP000789901">
    <property type="component" value="Unassembled WGS sequence"/>
</dbReference>
<organism evidence="1 2">
    <name type="scientific">Gigaspora margarita</name>
    <dbReference type="NCBI Taxonomy" id="4874"/>
    <lineage>
        <taxon>Eukaryota</taxon>
        <taxon>Fungi</taxon>
        <taxon>Fungi incertae sedis</taxon>
        <taxon>Mucoromycota</taxon>
        <taxon>Glomeromycotina</taxon>
        <taxon>Glomeromycetes</taxon>
        <taxon>Diversisporales</taxon>
        <taxon>Gigasporaceae</taxon>
        <taxon>Gigaspora</taxon>
    </lineage>
</organism>
<evidence type="ECO:0000313" key="2">
    <source>
        <dbReference type="Proteomes" id="UP000789901"/>
    </source>
</evidence>
<accession>A0ABM8VWS1</accession>
<sequence length="197" mass="22228">MKNILLPQLDQAIINAGFVHILGHQSVAVRRFGNRYKSQANHYAEDLAKYKAPQGGKIMTHADLGSGTSYEQMIPLTHHADMVKLAIARGAYEIDKKFMLDICNFNNYKNGATPDKSSAIFLHPEDFYKPGLIATSFNTKRLGVIIIETMPIHRYGKHIILIAEDGYVLDIDEETIKDSEKDFKEIKASFTEEKAKE</sequence>
<proteinExistence type="predicted"/>
<dbReference type="EMBL" id="CAJVQB010000089">
    <property type="protein sequence ID" value="CAG8465804.1"/>
    <property type="molecule type" value="Genomic_DNA"/>
</dbReference>
<comment type="caution">
    <text evidence="1">The sequence shown here is derived from an EMBL/GenBank/DDBJ whole genome shotgun (WGS) entry which is preliminary data.</text>
</comment>
<reference evidence="1 2" key="1">
    <citation type="submission" date="2021-06" db="EMBL/GenBank/DDBJ databases">
        <authorList>
            <person name="Kallberg Y."/>
            <person name="Tangrot J."/>
            <person name="Rosling A."/>
        </authorList>
    </citation>
    <scope>NUCLEOTIDE SEQUENCE [LARGE SCALE GENOMIC DNA]</scope>
    <source>
        <strain evidence="1 2">120-4 pot B 10/14</strain>
    </source>
</reference>
<protein>
    <submittedName>
        <fullName evidence="1">22868_t:CDS:1</fullName>
    </submittedName>
</protein>
<keyword evidence="2" id="KW-1185">Reference proteome</keyword>
<name>A0ABM8VWS1_GIGMA</name>
<gene>
    <name evidence="1" type="ORF">GMARGA_LOCUS533</name>
</gene>